<name>A0A1I7SQS0_BURXY</name>
<evidence type="ECO:0000313" key="2">
    <source>
        <dbReference type="Proteomes" id="UP000095284"/>
    </source>
</evidence>
<feature type="region of interest" description="Disordered" evidence="1">
    <location>
        <begin position="68"/>
        <end position="112"/>
    </location>
</feature>
<evidence type="ECO:0000256" key="1">
    <source>
        <dbReference type="SAM" id="MobiDB-lite"/>
    </source>
</evidence>
<dbReference type="WBParaSite" id="BXY_1538300.1">
    <property type="protein sequence ID" value="BXY_1538300.1"/>
    <property type="gene ID" value="BXY_1538300"/>
</dbReference>
<dbReference type="AlphaFoldDB" id="A0A1I7SQS0"/>
<proteinExistence type="predicted"/>
<sequence>MVESVRRRTSSLIRDNIRRRLTQMGEISSSASSILQSFLAMSQNSFKPGDDKVHQRPDEEIFIDLDKEICKNGQTDGPAEDSADGRGSVEASPPVPPDPEAKAPLLQPVRTGDLNLDIKDNIEEEALPNEHQNGLIDAEESLRAASADAIDT</sequence>
<feature type="region of interest" description="Disordered" evidence="1">
    <location>
        <begin position="124"/>
        <end position="152"/>
    </location>
</feature>
<protein>
    <submittedName>
        <fullName evidence="3">E3 ubiquitin-protein ligase HECW2</fullName>
    </submittedName>
</protein>
<organism evidence="2 3">
    <name type="scientific">Bursaphelenchus xylophilus</name>
    <name type="common">Pinewood nematode worm</name>
    <name type="synonym">Aphelenchoides xylophilus</name>
    <dbReference type="NCBI Taxonomy" id="6326"/>
    <lineage>
        <taxon>Eukaryota</taxon>
        <taxon>Metazoa</taxon>
        <taxon>Ecdysozoa</taxon>
        <taxon>Nematoda</taxon>
        <taxon>Chromadorea</taxon>
        <taxon>Rhabditida</taxon>
        <taxon>Tylenchina</taxon>
        <taxon>Tylenchomorpha</taxon>
        <taxon>Aphelenchoidea</taxon>
        <taxon>Aphelenchoididae</taxon>
        <taxon>Bursaphelenchus</taxon>
    </lineage>
</organism>
<dbReference type="eggNOG" id="KOG0792">
    <property type="taxonomic scope" value="Eukaryota"/>
</dbReference>
<dbReference type="Proteomes" id="UP000095284">
    <property type="component" value="Unplaced"/>
</dbReference>
<accession>A0A1I7SQS0</accession>
<reference evidence="3" key="1">
    <citation type="submission" date="2016-11" db="UniProtKB">
        <authorList>
            <consortium name="WormBaseParasite"/>
        </authorList>
    </citation>
    <scope>IDENTIFICATION</scope>
</reference>
<evidence type="ECO:0000313" key="3">
    <source>
        <dbReference type="WBParaSite" id="BXY_1538300.1"/>
    </source>
</evidence>